<dbReference type="Gene3D" id="1.20.1070.10">
    <property type="entry name" value="Rhodopsin 7-helix transmembrane proteins"/>
    <property type="match status" value="1"/>
</dbReference>
<evidence type="ECO:0000259" key="17">
    <source>
        <dbReference type="PROSITE" id="PS50262"/>
    </source>
</evidence>
<keyword evidence="11" id="KW-0675">Receptor</keyword>
<dbReference type="GO" id="GO:0060170">
    <property type="term" value="C:ciliary membrane"/>
    <property type="evidence" value="ECO:0007669"/>
    <property type="project" value="UniProtKB-SubCell"/>
</dbReference>
<feature type="transmembrane region" description="Helical" evidence="16">
    <location>
        <begin position="270"/>
        <end position="289"/>
    </location>
</feature>
<keyword evidence="13" id="KW-0807">Transducer</keyword>
<evidence type="ECO:0000256" key="6">
    <source>
        <dbReference type="ARBA" id="ARBA00022989"/>
    </source>
</evidence>
<feature type="domain" description="G-protein coupled receptors family 1 profile" evidence="17">
    <location>
        <begin position="84"/>
        <end position="286"/>
    </location>
</feature>
<comment type="subcellular location">
    <subcellularLocation>
        <location evidence="2">Cell membrane</location>
        <topology evidence="2">Multi-pass membrane protein</topology>
    </subcellularLocation>
    <subcellularLocation>
        <location evidence="1">Cell projection</location>
        <location evidence="1">Cilium membrane</location>
    </subcellularLocation>
</comment>
<evidence type="ECO:0000256" key="2">
    <source>
        <dbReference type="ARBA" id="ARBA00004651"/>
    </source>
</evidence>
<comment type="caution">
    <text evidence="18">The sequence shown here is derived from an EMBL/GenBank/DDBJ whole genome shotgun (WGS) entry which is preliminary data.</text>
</comment>
<feature type="transmembrane region" description="Helical" evidence="16">
    <location>
        <begin position="37"/>
        <end position="59"/>
    </location>
</feature>
<feature type="compositionally biased region" description="Basic and acidic residues" evidence="15">
    <location>
        <begin position="529"/>
        <end position="545"/>
    </location>
</feature>
<evidence type="ECO:0000256" key="8">
    <source>
        <dbReference type="ARBA" id="ARBA00023069"/>
    </source>
</evidence>
<evidence type="ECO:0000256" key="12">
    <source>
        <dbReference type="ARBA" id="ARBA00023180"/>
    </source>
</evidence>
<feature type="transmembrane region" description="Helical" evidence="16">
    <location>
        <begin position="112"/>
        <end position="136"/>
    </location>
</feature>
<feature type="compositionally biased region" description="Polar residues" evidence="15">
    <location>
        <begin position="312"/>
        <end position="327"/>
    </location>
</feature>
<keyword evidence="4" id="KW-1003">Cell membrane</keyword>
<protein>
    <recommendedName>
        <fullName evidence="17">G-protein coupled receptors family 1 profile domain-containing protein</fullName>
    </recommendedName>
</protein>
<dbReference type="PANTHER" id="PTHR22752">
    <property type="entry name" value="G PROTEIN-COUPLED RECEPTOR"/>
    <property type="match status" value="1"/>
</dbReference>
<dbReference type="Pfam" id="PF00001">
    <property type="entry name" value="7tm_1"/>
    <property type="match status" value="1"/>
</dbReference>
<sequence>MILRHLMTDTETNCNNSDPTSIQCGEDVHSVGLSLKALSLGIIFIVSMVMNGTVCLVFYKKTQLLSVSNTFVLNLICCQLETQFSLTIIAVDRNYAIINSLRYPYVFTIKRGHIAIAVSWATSVAISIPPLAGLSAYSYSPDENTCTLDWNCSLEFSVLFLSICFIFPLLIQSWCYLTIFHAAMNHTKRNHRVFPSISTTVGTRDAPSDSSESVELSTQVIQVSYKSMECKAMRTILFIACSYAICWVPYMVCAVYRLVGLSITYDLGSFTIVMIFFNTAVDPLIYAFMNRIMRFEIYKFYCDSLSKVAGKTSSYDESDDGVSSTNMSQTHSTSRMSRTSSVKSRSTKGSAPGRVEMNPIKEEIEPLSESQKANSTVGLTRKELVLTPVDIHRESSVSSMPSSSKRQKATMEIHSKDKDSIQKSQIHSSKQKRSRSEVWTKSDRTLVSEQESFLFFKLGDDKKTNHQYNRLRCSISNSSTNQTRIKTVCGKTTLTSSTFIENESDLDLHDLDIVAELSIDVRRKRKAMKDKNVSGSREGRNCLSA</sequence>
<evidence type="ECO:0000256" key="10">
    <source>
        <dbReference type="ARBA" id="ARBA00023157"/>
    </source>
</evidence>
<keyword evidence="3" id="KW-0217">Developmental protein</keyword>
<evidence type="ECO:0000256" key="11">
    <source>
        <dbReference type="ARBA" id="ARBA00023170"/>
    </source>
</evidence>
<keyword evidence="10" id="KW-1015">Disulfide bond</keyword>
<keyword evidence="12" id="KW-0325">Glycoprotein</keyword>
<feature type="region of interest" description="Disordered" evidence="15">
    <location>
        <begin position="526"/>
        <end position="545"/>
    </location>
</feature>
<evidence type="ECO:0000256" key="9">
    <source>
        <dbReference type="ARBA" id="ARBA00023136"/>
    </source>
</evidence>
<accession>A0A8S3S7Q0</accession>
<evidence type="ECO:0000256" key="15">
    <source>
        <dbReference type="SAM" id="MobiDB-lite"/>
    </source>
</evidence>
<dbReference type="PANTHER" id="PTHR22752:SF10">
    <property type="entry name" value="G-PROTEIN COUPLED RECEPTOR 161"/>
    <property type="match status" value="1"/>
</dbReference>
<dbReference type="EMBL" id="CAJPWZ010001320">
    <property type="protein sequence ID" value="CAG2212992.1"/>
    <property type="molecule type" value="Genomic_DNA"/>
</dbReference>
<dbReference type="PRINTS" id="PR00237">
    <property type="entry name" value="GPCRRHODOPSN"/>
</dbReference>
<feature type="compositionally biased region" description="Basic and acidic residues" evidence="15">
    <location>
        <begin position="409"/>
        <end position="421"/>
    </location>
</feature>
<evidence type="ECO:0000256" key="14">
    <source>
        <dbReference type="ARBA" id="ARBA00023273"/>
    </source>
</evidence>
<evidence type="ECO:0000256" key="3">
    <source>
        <dbReference type="ARBA" id="ARBA00022473"/>
    </source>
</evidence>
<evidence type="ECO:0000256" key="1">
    <source>
        <dbReference type="ARBA" id="ARBA00004309"/>
    </source>
</evidence>
<feature type="region of interest" description="Disordered" evidence="15">
    <location>
        <begin position="392"/>
        <end position="442"/>
    </location>
</feature>
<name>A0A8S3S7Q0_MYTED</name>
<keyword evidence="5 16" id="KW-0812">Transmembrane</keyword>
<dbReference type="OrthoDB" id="10071887at2759"/>
<evidence type="ECO:0000256" key="4">
    <source>
        <dbReference type="ARBA" id="ARBA00022475"/>
    </source>
</evidence>
<dbReference type="CDD" id="cd00637">
    <property type="entry name" value="7tm_classA_rhodopsin-like"/>
    <property type="match status" value="1"/>
</dbReference>
<proteinExistence type="predicted"/>
<gene>
    <name evidence="18" type="ORF">MEDL_26916</name>
</gene>
<keyword evidence="7" id="KW-0297">G-protein coupled receptor</keyword>
<keyword evidence="9 16" id="KW-0472">Membrane</keyword>
<evidence type="ECO:0000313" key="19">
    <source>
        <dbReference type="Proteomes" id="UP000683360"/>
    </source>
</evidence>
<evidence type="ECO:0000313" key="18">
    <source>
        <dbReference type="EMBL" id="CAG2212992.1"/>
    </source>
</evidence>
<keyword evidence="6 16" id="KW-1133">Transmembrane helix</keyword>
<dbReference type="Proteomes" id="UP000683360">
    <property type="component" value="Unassembled WGS sequence"/>
</dbReference>
<keyword evidence="14" id="KW-0966">Cell projection</keyword>
<feature type="transmembrane region" description="Helical" evidence="16">
    <location>
        <begin position="156"/>
        <end position="179"/>
    </location>
</feature>
<evidence type="ECO:0000256" key="13">
    <source>
        <dbReference type="ARBA" id="ARBA00023224"/>
    </source>
</evidence>
<feature type="region of interest" description="Disordered" evidence="15">
    <location>
        <begin position="312"/>
        <end position="376"/>
    </location>
</feature>
<dbReference type="GO" id="GO:0004930">
    <property type="term" value="F:G protein-coupled receptor activity"/>
    <property type="evidence" value="ECO:0007669"/>
    <property type="project" value="UniProtKB-KW"/>
</dbReference>
<dbReference type="PROSITE" id="PS50262">
    <property type="entry name" value="G_PROTEIN_RECEP_F1_2"/>
    <property type="match status" value="1"/>
</dbReference>
<organism evidence="18 19">
    <name type="scientific">Mytilus edulis</name>
    <name type="common">Blue mussel</name>
    <dbReference type="NCBI Taxonomy" id="6550"/>
    <lineage>
        <taxon>Eukaryota</taxon>
        <taxon>Metazoa</taxon>
        <taxon>Spiralia</taxon>
        <taxon>Lophotrochozoa</taxon>
        <taxon>Mollusca</taxon>
        <taxon>Bivalvia</taxon>
        <taxon>Autobranchia</taxon>
        <taxon>Pteriomorphia</taxon>
        <taxon>Mytilida</taxon>
        <taxon>Mytiloidea</taxon>
        <taxon>Mytilidae</taxon>
        <taxon>Mytilinae</taxon>
        <taxon>Mytilus</taxon>
    </lineage>
</organism>
<keyword evidence="19" id="KW-1185">Reference proteome</keyword>
<evidence type="ECO:0000256" key="5">
    <source>
        <dbReference type="ARBA" id="ARBA00022692"/>
    </source>
</evidence>
<dbReference type="InterPro" id="IPR000276">
    <property type="entry name" value="GPCR_Rhodpsn"/>
</dbReference>
<dbReference type="AlphaFoldDB" id="A0A8S3S7Q0"/>
<dbReference type="InterPro" id="IPR017452">
    <property type="entry name" value="GPCR_Rhodpsn_7TM"/>
</dbReference>
<reference evidence="18" key="1">
    <citation type="submission" date="2021-03" db="EMBL/GenBank/DDBJ databases">
        <authorList>
            <person name="Bekaert M."/>
        </authorList>
    </citation>
    <scope>NUCLEOTIDE SEQUENCE</scope>
</reference>
<feature type="compositionally biased region" description="Low complexity" evidence="15">
    <location>
        <begin position="328"/>
        <end position="350"/>
    </location>
</feature>
<keyword evidence="8" id="KW-0969">Cilium</keyword>
<feature type="transmembrane region" description="Helical" evidence="16">
    <location>
        <begin position="236"/>
        <end position="258"/>
    </location>
</feature>
<evidence type="ECO:0000256" key="7">
    <source>
        <dbReference type="ARBA" id="ARBA00023040"/>
    </source>
</evidence>
<evidence type="ECO:0000256" key="16">
    <source>
        <dbReference type="SAM" id="Phobius"/>
    </source>
</evidence>
<dbReference type="SUPFAM" id="SSF81321">
    <property type="entry name" value="Family A G protein-coupled receptor-like"/>
    <property type="match status" value="1"/>
</dbReference>